<keyword evidence="2" id="KW-1133">Transmembrane helix</keyword>
<evidence type="ECO:0000313" key="5">
    <source>
        <dbReference type="Proteomes" id="UP000285278"/>
    </source>
</evidence>
<keyword evidence="5" id="KW-1185">Reference proteome</keyword>
<organism evidence="4 5">
    <name type="scientific">Corynebacterium falsenii</name>
    <dbReference type="NCBI Taxonomy" id="108486"/>
    <lineage>
        <taxon>Bacteria</taxon>
        <taxon>Bacillati</taxon>
        <taxon>Actinomycetota</taxon>
        <taxon>Actinomycetes</taxon>
        <taxon>Mycobacteriales</taxon>
        <taxon>Corynebacteriaceae</taxon>
        <taxon>Corynebacterium</taxon>
    </lineage>
</organism>
<feature type="compositionally biased region" description="Basic and acidic residues" evidence="1">
    <location>
        <begin position="192"/>
        <end position="210"/>
    </location>
</feature>
<feature type="transmembrane region" description="Helical" evidence="2">
    <location>
        <begin position="21"/>
        <end position="37"/>
    </location>
</feature>
<evidence type="ECO:0000313" key="4">
    <source>
        <dbReference type="EMBL" id="RIX33750.1"/>
    </source>
</evidence>
<sequence length="210" mass="23914">MIAVTITGLVLGMSENTVPETFFVLFAIAAIVCTILVEARGLFITVASLPLYFLLGTLFVGWFSAGSTGANSKKTKLITSIYPTVDHFMWLLIPFFIAVGIGIFRWWNYREKLGREQAKEALARRRRADADRKNRESYSRVHNRAVTGERGTSTSRSEWTPREQAQARAENPISRTRTVDELRASAQRRRMPLPERRSAPRNYISHDSEY</sequence>
<proteinExistence type="predicted"/>
<feature type="region of interest" description="Disordered" evidence="1">
    <location>
        <begin position="133"/>
        <end position="210"/>
    </location>
</feature>
<dbReference type="Pfam" id="PF20177">
    <property type="entry name" value="DUF6542"/>
    <property type="match status" value="1"/>
</dbReference>
<comment type="caution">
    <text evidence="4">The sequence shown here is derived from an EMBL/GenBank/DDBJ whole genome shotgun (WGS) entry which is preliminary data.</text>
</comment>
<dbReference type="InterPro" id="IPR046672">
    <property type="entry name" value="DUF6542"/>
</dbReference>
<dbReference type="EMBL" id="QXJK01000012">
    <property type="protein sequence ID" value="RIX33750.1"/>
    <property type="molecule type" value="Genomic_DNA"/>
</dbReference>
<reference evidence="4 5" key="1">
    <citation type="submission" date="2018-09" db="EMBL/GenBank/DDBJ databases">
        <title>Optimization and identification of Corynebacterium falsenii FN1-14 from fish paste.</title>
        <authorList>
            <person name="Daroonpunt R."/>
            <person name="Tanasupawat S."/>
        </authorList>
    </citation>
    <scope>NUCLEOTIDE SEQUENCE [LARGE SCALE GENOMIC DNA]</scope>
    <source>
        <strain evidence="4 5">FN1-14</strain>
    </source>
</reference>
<dbReference type="OrthoDB" id="4420269at2"/>
<evidence type="ECO:0000256" key="1">
    <source>
        <dbReference type="SAM" id="MobiDB-lite"/>
    </source>
</evidence>
<evidence type="ECO:0000259" key="3">
    <source>
        <dbReference type="Pfam" id="PF20177"/>
    </source>
</evidence>
<dbReference type="AlphaFoldDB" id="A0A418Q5C0"/>
<keyword evidence="2" id="KW-0812">Transmembrane</keyword>
<protein>
    <recommendedName>
        <fullName evidence="3">DUF6542 domain-containing protein</fullName>
    </recommendedName>
</protein>
<accession>A0A418Q5C0</accession>
<keyword evidence="2" id="KW-0472">Membrane</keyword>
<feature type="domain" description="DUF6542" evidence="3">
    <location>
        <begin position="2"/>
        <end position="110"/>
    </location>
</feature>
<gene>
    <name evidence="4" type="ORF">D3M95_09530</name>
</gene>
<dbReference type="STRING" id="1451189.CFAL_08045"/>
<name>A0A418Q5C0_9CORY</name>
<feature type="transmembrane region" description="Helical" evidence="2">
    <location>
        <begin position="88"/>
        <end position="107"/>
    </location>
</feature>
<feature type="transmembrane region" description="Helical" evidence="2">
    <location>
        <begin position="49"/>
        <end position="68"/>
    </location>
</feature>
<dbReference type="Proteomes" id="UP000285278">
    <property type="component" value="Unassembled WGS sequence"/>
</dbReference>
<evidence type="ECO:0000256" key="2">
    <source>
        <dbReference type="SAM" id="Phobius"/>
    </source>
</evidence>